<feature type="compositionally biased region" description="Low complexity" evidence="1">
    <location>
        <begin position="170"/>
        <end position="182"/>
    </location>
</feature>
<proteinExistence type="predicted"/>
<dbReference type="AlphaFoldDB" id="A0A9J7Y8X3"/>
<protein>
    <submittedName>
        <fullName evidence="2">Uncharacterized protein</fullName>
    </submittedName>
</protein>
<organism evidence="2 3">
    <name type="scientific">Cyprinus carpio carpio</name>
    <dbReference type="NCBI Taxonomy" id="630221"/>
    <lineage>
        <taxon>Eukaryota</taxon>
        <taxon>Metazoa</taxon>
        <taxon>Chordata</taxon>
        <taxon>Craniata</taxon>
        <taxon>Vertebrata</taxon>
        <taxon>Euteleostomi</taxon>
        <taxon>Actinopterygii</taxon>
        <taxon>Neopterygii</taxon>
        <taxon>Teleostei</taxon>
        <taxon>Ostariophysi</taxon>
        <taxon>Cypriniformes</taxon>
        <taxon>Cyprinidae</taxon>
        <taxon>Cyprininae</taxon>
        <taxon>Cyprinus</taxon>
    </lineage>
</organism>
<reference evidence="2" key="2">
    <citation type="submission" date="2025-09" db="UniProtKB">
        <authorList>
            <consortium name="Ensembl"/>
        </authorList>
    </citation>
    <scope>IDENTIFICATION</scope>
</reference>
<feature type="region of interest" description="Disordered" evidence="1">
    <location>
        <begin position="128"/>
        <end position="225"/>
    </location>
</feature>
<dbReference type="Proteomes" id="UP001108240">
    <property type="component" value="Unplaced"/>
</dbReference>
<feature type="compositionally biased region" description="Low complexity" evidence="1">
    <location>
        <begin position="134"/>
        <end position="162"/>
    </location>
</feature>
<keyword evidence="3" id="KW-1185">Reference proteome</keyword>
<reference evidence="2" key="1">
    <citation type="submission" date="2025-08" db="UniProtKB">
        <authorList>
            <consortium name="Ensembl"/>
        </authorList>
    </citation>
    <scope>IDENTIFICATION</scope>
</reference>
<evidence type="ECO:0000313" key="2">
    <source>
        <dbReference type="Ensembl" id="ENSCCRP00000115571.1"/>
    </source>
</evidence>
<accession>A0A9J7Y8X3</accession>
<name>A0A9J7Y8X3_CYPCA</name>
<evidence type="ECO:0000313" key="3">
    <source>
        <dbReference type="Proteomes" id="UP001108240"/>
    </source>
</evidence>
<dbReference type="Ensembl" id="ENSCCRT00000124083.1">
    <property type="protein sequence ID" value="ENSCCRP00000115571.1"/>
    <property type="gene ID" value="ENSCCRG00000074306.1"/>
</dbReference>
<feature type="compositionally biased region" description="Low complexity" evidence="1">
    <location>
        <begin position="189"/>
        <end position="224"/>
    </location>
</feature>
<sequence length="323" mass="36773">MSRRKFKPCPSCQALNQVSLKTCSSCFAAITQKKKVAAKKVTLDRKWGERVLKNRNAGRVVDSAHIAVKKLSALGYVPILFFAKKDKASGKWVADVVTHLTPTEDNLKIVATMRKAYNFLLIKEGNSTTTLPVPQHQTQPEPQDQAQPEPQHQAQPEPQHQAQLKHQHQAQHQVQPEPQHQVQPKHQHQAQPEPQHQVQPKNQHQAQPEPQHQVQPEPQHQAQPEPQPQFLALAESQSQAQENETFYLLDLYPVSPPPPTKKRKCCQKCSRQKVFKYDSITGRRINEVQAEVRVKWLPCSACGKIWEETWEPACQFSPGVKHV</sequence>
<evidence type="ECO:0000256" key="1">
    <source>
        <dbReference type="SAM" id="MobiDB-lite"/>
    </source>
</evidence>
<dbReference type="GeneTree" id="ENSGT00940000174774"/>